<dbReference type="RefSeq" id="WP_068206192.1">
    <property type="nucleotide sequence ID" value="NZ_LZIT01000017.1"/>
</dbReference>
<dbReference type="InterPro" id="IPR003399">
    <property type="entry name" value="Mce/MlaD"/>
</dbReference>
<dbReference type="EMBL" id="LZIT01000017">
    <property type="protein sequence ID" value="OBG46537.1"/>
    <property type="molecule type" value="Genomic_DNA"/>
</dbReference>
<dbReference type="Proteomes" id="UP000092086">
    <property type="component" value="Unassembled WGS sequence"/>
</dbReference>
<keyword evidence="1" id="KW-0812">Transmembrane</keyword>
<sequence>MRLRDRLASLGKRRAVLDEHAAAIRSRRQGILGVVVIAAALAGTAMAYLNPSGQTGYTAHLSNSGGVRAGDQVRVAGIPVGKVTGVRLAGGVVEMKFDVEQSVKVGSESTLDVKLLTPLGGHYVALDPKGALPLGRNVISPQRVTLPFEVNDIIQAATPLIKEVDGQVIHDTFTEVANAANKYPNAVRDLLRSANALTTSLSESTEDFHRTLDFTNNGLRAMVAGRKQLITLFEQLDILGRTYTAKSVDIVEFFSLLGELSRILDRIAVFYAREVAPVGNGIDDITDTLTAHPDRIGEALEGLGQALNILVPMLSGNGVVVDQHNRLVPGQDLCLPNLMRHC</sequence>
<protein>
    <submittedName>
        <fullName evidence="3">Mammalian cell entry protein</fullName>
    </submittedName>
</protein>
<gene>
    <name evidence="3" type="ORF">A5672_07925</name>
</gene>
<accession>A0ABD6P801</accession>
<dbReference type="AlphaFoldDB" id="A0ABD6P801"/>
<proteinExistence type="predicted"/>
<evidence type="ECO:0000313" key="4">
    <source>
        <dbReference type="Proteomes" id="UP000092086"/>
    </source>
</evidence>
<feature type="domain" description="Mce/MlaD" evidence="2">
    <location>
        <begin position="56"/>
        <end position="128"/>
    </location>
</feature>
<keyword evidence="1" id="KW-0472">Membrane</keyword>
<comment type="caution">
    <text evidence="3">The sequence shown here is derived from an EMBL/GenBank/DDBJ whole genome shotgun (WGS) entry which is preliminary data.</text>
</comment>
<keyword evidence="1" id="KW-1133">Transmembrane helix</keyword>
<feature type="transmembrane region" description="Helical" evidence="1">
    <location>
        <begin position="30"/>
        <end position="49"/>
    </location>
</feature>
<organism evidence="3 4">
    <name type="scientific">Mycobacterium alsense</name>
    <dbReference type="NCBI Taxonomy" id="324058"/>
    <lineage>
        <taxon>Bacteria</taxon>
        <taxon>Bacillati</taxon>
        <taxon>Actinomycetota</taxon>
        <taxon>Actinomycetes</taxon>
        <taxon>Mycobacteriales</taxon>
        <taxon>Mycobacteriaceae</taxon>
        <taxon>Mycobacterium</taxon>
    </lineage>
</organism>
<evidence type="ECO:0000313" key="3">
    <source>
        <dbReference type="EMBL" id="OBG46537.1"/>
    </source>
</evidence>
<dbReference type="InterPro" id="IPR052336">
    <property type="entry name" value="MlaD_Phospholipid_Transporter"/>
</dbReference>
<evidence type="ECO:0000259" key="2">
    <source>
        <dbReference type="Pfam" id="PF02470"/>
    </source>
</evidence>
<dbReference type="PANTHER" id="PTHR33371:SF4">
    <property type="entry name" value="INTERMEMBRANE PHOSPHOLIPID TRANSPORT SYSTEM BINDING PROTEIN MLAD"/>
    <property type="match status" value="1"/>
</dbReference>
<dbReference type="PANTHER" id="PTHR33371">
    <property type="entry name" value="INTERMEMBRANE PHOSPHOLIPID TRANSPORT SYSTEM BINDING PROTEIN MLAD-RELATED"/>
    <property type="match status" value="1"/>
</dbReference>
<name>A0ABD6P801_9MYCO</name>
<evidence type="ECO:0000256" key="1">
    <source>
        <dbReference type="SAM" id="Phobius"/>
    </source>
</evidence>
<reference evidence="3 4" key="1">
    <citation type="submission" date="2016-06" db="EMBL/GenBank/DDBJ databases">
        <authorList>
            <person name="Sutton G."/>
            <person name="Brinkac L."/>
            <person name="Sanka R."/>
            <person name="Adams M."/>
            <person name="Lau E."/>
            <person name="Sam S."/>
            <person name="Sreng N."/>
            <person name="Him V."/>
            <person name="Kerleguer A."/>
            <person name="Cheng S."/>
        </authorList>
    </citation>
    <scope>NUCLEOTIDE SEQUENCE [LARGE SCALE GENOMIC DNA]</scope>
    <source>
        <strain evidence="3 4">E2978</strain>
    </source>
</reference>
<dbReference type="Pfam" id="PF02470">
    <property type="entry name" value="MlaD"/>
    <property type="match status" value="1"/>
</dbReference>